<dbReference type="Proteomes" id="UP000255467">
    <property type="component" value="Unassembled WGS sequence"/>
</dbReference>
<dbReference type="Pfam" id="PF00174">
    <property type="entry name" value="Oxidored_molyb"/>
    <property type="match status" value="1"/>
</dbReference>
<dbReference type="Gene3D" id="3.90.420.10">
    <property type="entry name" value="Oxidoreductase, molybdopterin-binding domain"/>
    <property type="match status" value="1"/>
</dbReference>
<sequence length="445" mass="47760">MTTPEPPDDPAPGHDPTRDRAGRVENRDPQAPGGDRADRAENREPHSLSGDLTDRAASAVSTTPAGGPRQLLLPAAIARRMSPARGPEVAARVGIALGTAILICFATGLLSHWIQHPPQWFVWPAYPVWLYRITQGTHVVSGVVAIPLLLVKLWSVYPRLFARPLLGNPVRALERGSIAVLVGAVIFQLVTGLFNTAQNYPWRFFFTTTHYAMAYIAVGALAVHLAVKLPVIRAALRGRTDSEIPAGQGISRRTLLGAAAVAALAAGLSTAGQTVPYLRRIAVLAPRSGHGPQGVPINRTAVEAGVEQHATAADYTLTVAVGERRRTFTRAELAALPQHTADLPIACVEGWSATARWSGVRLRDLLAAVGEYRGGSVRFTSLEDSGIYRTSVLPRPHVVAADTLVGLRIGDADLNLDHGYPCRLIAPNRPGVLQTKWLSRIEELP</sequence>
<evidence type="ECO:0000256" key="2">
    <source>
        <dbReference type="SAM" id="Phobius"/>
    </source>
</evidence>
<dbReference type="PANTHER" id="PTHR43032">
    <property type="entry name" value="PROTEIN-METHIONINE-SULFOXIDE REDUCTASE"/>
    <property type="match status" value="1"/>
</dbReference>
<feature type="transmembrane region" description="Helical" evidence="2">
    <location>
        <begin position="209"/>
        <end position="227"/>
    </location>
</feature>
<keyword evidence="2" id="KW-0812">Transmembrane</keyword>
<evidence type="ECO:0000313" key="5">
    <source>
        <dbReference type="Proteomes" id="UP000255467"/>
    </source>
</evidence>
<feature type="compositionally biased region" description="Basic and acidic residues" evidence="1">
    <location>
        <begin position="11"/>
        <end position="28"/>
    </location>
</feature>
<feature type="domain" description="Oxidoreductase molybdopterin-binding" evidence="3">
    <location>
        <begin position="310"/>
        <end position="442"/>
    </location>
</feature>
<evidence type="ECO:0000259" key="3">
    <source>
        <dbReference type="Pfam" id="PF00174"/>
    </source>
</evidence>
<name>A0A379JJA8_9NOCA</name>
<evidence type="ECO:0000313" key="4">
    <source>
        <dbReference type="EMBL" id="SUD48351.1"/>
    </source>
</evidence>
<feature type="transmembrane region" description="Helical" evidence="2">
    <location>
        <begin position="135"/>
        <end position="157"/>
    </location>
</feature>
<reference evidence="4 5" key="1">
    <citation type="submission" date="2018-06" db="EMBL/GenBank/DDBJ databases">
        <authorList>
            <consortium name="Pathogen Informatics"/>
            <person name="Doyle S."/>
        </authorList>
    </citation>
    <scope>NUCLEOTIDE SEQUENCE [LARGE SCALE GENOMIC DNA]</scope>
    <source>
        <strain evidence="4 5">NCTC1934</strain>
    </source>
</reference>
<gene>
    <name evidence="4" type="ORF">NCTC1934_05682</name>
</gene>
<accession>A0A379JJA8</accession>
<dbReference type="SUPFAM" id="SSF56524">
    <property type="entry name" value="Oxidoreductase molybdopterin-binding domain"/>
    <property type="match status" value="1"/>
</dbReference>
<proteinExistence type="predicted"/>
<feature type="compositionally biased region" description="Basic and acidic residues" evidence="1">
    <location>
        <begin position="35"/>
        <end position="46"/>
    </location>
</feature>
<dbReference type="PANTHER" id="PTHR43032:SF2">
    <property type="entry name" value="BLL0505 PROTEIN"/>
    <property type="match status" value="1"/>
</dbReference>
<keyword evidence="2" id="KW-0472">Membrane</keyword>
<dbReference type="InterPro" id="IPR000572">
    <property type="entry name" value="OxRdtase_Mopterin-bd_dom"/>
</dbReference>
<keyword evidence="2" id="KW-1133">Transmembrane helix</keyword>
<feature type="transmembrane region" description="Helical" evidence="2">
    <location>
        <begin position="178"/>
        <end position="197"/>
    </location>
</feature>
<feature type="region of interest" description="Disordered" evidence="1">
    <location>
        <begin position="1"/>
        <end position="67"/>
    </location>
</feature>
<keyword evidence="5" id="KW-1185">Reference proteome</keyword>
<dbReference type="STRING" id="1406858.GCA_000710895_03498"/>
<dbReference type="InterPro" id="IPR036374">
    <property type="entry name" value="OxRdtase_Mopterin-bd_sf"/>
</dbReference>
<dbReference type="CDD" id="cd00321">
    <property type="entry name" value="SO_family_Moco"/>
    <property type="match status" value="1"/>
</dbReference>
<evidence type="ECO:0000256" key="1">
    <source>
        <dbReference type="SAM" id="MobiDB-lite"/>
    </source>
</evidence>
<feature type="transmembrane region" description="Helical" evidence="2">
    <location>
        <begin position="89"/>
        <end position="115"/>
    </location>
</feature>
<protein>
    <submittedName>
        <fullName evidence="4">Oxidoreductase molybdopterin binding domain</fullName>
    </submittedName>
</protein>
<dbReference type="AlphaFoldDB" id="A0A379JJA8"/>
<organism evidence="4 5">
    <name type="scientific">Nocardia otitidiscaviarum</name>
    <dbReference type="NCBI Taxonomy" id="1823"/>
    <lineage>
        <taxon>Bacteria</taxon>
        <taxon>Bacillati</taxon>
        <taxon>Actinomycetota</taxon>
        <taxon>Actinomycetes</taxon>
        <taxon>Mycobacteriales</taxon>
        <taxon>Nocardiaceae</taxon>
        <taxon>Nocardia</taxon>
    </lineage>
</organism>
<dbReference type="EMBL" id="UGRY01000004">
    <property type="protein sequence ID" value="SUD48351.1"/>
    <property type="molecule type" value="Genomic_DNA"/>
</dbReference>